<dbReference type="SUPFAM" id="SSF46894">
    <property type="entry name" value="C-terminal effector domain of the bipartite response regulators"/>
    <property type="match status" value="1"/>
</dbReference>
<keyword evidence="1" id="KW-0597">Phosphoprotein</keyword>
<gene>
    <name evidence="8" type="ORF">S01H4_14315</name>
</gene>
<comment type="caution">
    <text evidence="8">The sequence shown here is derived from an EMBL/GenBank/DDBJ whole genome shotgun (WGS) entry which is preliminary data.</text>
</comment>
<evidence type="ECO:0000259" key="6">
    <source>
        <dbReference type="PROSITE" id="PS50110"/>
    </source>
</evidence>
<feature type="domain" description="OmpR/PhoB-type" evidence="7">
    <location>
        <begin position="122"/>
        <end position="222"/>
    </location>
</feature>
<keyword evidence="2" id="KW-0902">Two-component regulatory system</keyword>
<evidence type="ECO:0000259" key="7">
    <source>
        <dbReference type="PROSITE" id="PS51755"/>
    </source>
</evidence>
<keyword evidence="4" id="KW-0238">DNA-binding</keyword>
<dbReference type="PANTHER" id="PTHR48111:SF59">
    <property type="entry name" value="TRANSCRIPTIONAL REGULATORY PROTEIN BAER"/>
    <property type="match status" value="1"/>
</dbReference>
<keyword evidence="3" id="KW-0805">Transcription regulation</keyword>
<organism evidence="8">
    <name type="scientific">marine sediment metagenome</name>
    <dbReference type="NCBI Taxonomy" id="412755"/>
    <lineage>
        <taxon>unclassified sequences</taxon>
        <taxon>metagenomes</taxon>
        <taxon>ecological metagenomes</taxon>
    </lineage>
</organism>
<evidence type="ECO:0000256" key="3">
    <source>
        <dbReference type="ARBA" id="ARBA00023015"/>
    </source>
</evidence>
<dbReference type="SMART" id="SM00448">
    <property type="entry name" value="REC"/>
    <property type="match status" value="1"/>
</dbReference>
<evidence type="ECO:0000256" key="1">
    <source>
        <dbReference type="ARBA" id="ARBA00022553"/>
    </source>
</evidence>
<dbReference type="SMART" id="SM00862">
    <property type="entry name" value="Trans_reg_C"/>
    <property type="match status" value="1"/>
</dbReference>
<evidence type="ECO:0000256" key="4">
    <source>
        <dbReference type="ARBA" id="ARBA00023125"/>
    </source>
</evidence>
<dbReference type="Gene3D" id="1.10.10.10">
    <property type="entry name" value="Winged helix-like DNA-binding domain superfamily/Winged helix DNA-binding domain"/>
    <property type="match status" value="1"/>
</dbReference>
<dbReference type="InterPro" id="IPR036388">
    <property type="entry name" value="WH-like_DNA-bd_sf"/>
</dbReference>
<dbReference type="PROSITE" id="PS51755">
    <property type="entry name" value="OMPR_PHOB"/>
    <property type="match status" value="1"/>
</dbReference>
<protein>
    <submittedName>
        <fullName evidence="8">Uncharacterized protein</fullName>
    </submittedName>
</protein>
<dbReference type="GO" id="GO:0005829">
    <property type="term" value="C:cytosol"/>
    <property type="evidence" value="ECO:0007669"/>
    <property type="project" value="TreeGrafter"/>
</dbReference>
<dbReference type="SUPFAM" id="SSF52172">
    <property type="entry name" value="CheY-like"/>
    <property type="match status" value="1"/>
</dbReference>
<dbReference type="Pfam" id="PF00072">
    <property type="entry name" value="Response_reg"/>
    <property type="match status" value="1"/>
</dbReference>
<dbReference type="InterPro" id="IPR011006">
    <property type="entry name" value="CheY-like_superfamily"/>
</dbReference>
<dbReference type="GO" id="GO:0032993">
    <property type="term" value="C:protein-DNA complex"/>
    <property type="evidence" value="ECO:0007669"/>
    <property type="project" value="TreeGrafter"/>
</dbReference>
<dbReference type="InterPro" id="IPR001867">
    <property type="entry name" value="OmpR/PhoB-type_DNA-bd"/>
</dbReference>
<dbReference type="Gene3D" id="6.10.250.690">
    <property type="match status" value="1"/>
</dbReference>
<feature type="non-terminal residue" evidence="8">
    <location>
        <position position="1"/>
    </location>
</feature>
<dbReference type="PROSITE" id="PS50110">
    <property type="entry name" value="RESPONSE_REGULATORY"/>
    <property type="match status" value="1"/>
</dbReference>
<dbReference type="CDD" id="cd19938">
    <property type="entry name" value="REC_OmpR_BaeR-like"/>
    <property type="match status" value="1"/>
</dbReference>
<dbReference type="InterPro" id="IPR039420">
    <property type="entry name" value="WalR-like"/>
</dbReference>
<evidence type="ECO:0000256" key="5">
    <source>
        <dbReference type="ARBA" id="ARBA00023163"/>
    </source>
</evidence>
<dbReference type="AlphaFoldDB" id="X0YWR3"/>
<reference evidence="8" key="1">
    <citation type="journal article" date="2014" name="Front. Microbiol.">
        <title>High frequency of phylogenetically diverse reductive dehalogenase-homologous genes in deep subseafloor sedimentary metagenomes.</title>
        <authorList>
            <person name="Kawai M."/>
            <person name="Futagami T."/>
            <person name="Toyoda A."/>
            <person name="Takaki Y."/>
            <person name="Nishi S."/>
            <person name="Hori S."/>
            <person name="Arai W."/>
            <person name="Tsubouchi T."/>
            <person name="Morono Y."/>
            <person name="Uchiyama I."/>
            <person name="Ito T."/>
            <person name="Fujiyama A."/>
            <person name="Inagaki F."/>
            <person name="Takami H."/>
        </authorList>
    </citation>
    <scope>NUCLEOTIDE SEQUENCE</scope>
    <source>
        <strain evidence="8">Expedition CK06-06</strain>
    </source>
</reference>
<dbReference type="EMBL" id="BART01006282">
    <property type="protein sequence ID" value="GAG60650.1"/>
    <property type="molecule type" value="Genomic_DNA"/>
</dbReference>
<evidence type="ECO:0000313" key="8">
    <source>
        <dbReference type="EMBL" id="GAG60650.1"/>
    </source>
</evidence>
<dbReference type="GO" id="GO:0000156">
    <property type="term" value="F:phosphorelay response regulator activity"/>
    <property type="evidence" value="ECO:0007669"/>
    <property type="project" value="TreeGrafter"/>
</dbReference>
<accession>X0YWR3</accession>
<dbReference type="GO" id="GO:0000976">
    <property type="term" value="F:transcription cis-regulatory region binding"/>
    <property type="evidence" value="ECO:0007669"/>
    <property type="project" value="TreeGrafter"/>
</dbReference>
<dbReference type="FunFam" id="3.40.50.2300:FF:000001">
    <property type="entry name" value="DNA-binding response regulator PhoB"/>
    <property type="match status" value="1"/>
</dbReference>
<proteinExistence type="predicted"/>
<dbReference type="Pfam" id="PF00486">
    <property type="entry name" value="Trans_reg_C"/>
    <property type="match status" value="1"/>
</dbReference>
<dbReference type="Gene3D" id="3.40.50.2300">
    <property type="match status" value="1"/>
</dbReference>
<dbReference type="InterPro" id="IPR016032">
    <property type="entry name" value="Sig_transdc_resp-reg_C-effctor"/>
</dbReference>
<dbReference type="CDD" id="cd00383">
    <property type="entry name" value="trans_reg_C"/>
    <property type="match status" value="1"/>
</dbReference>
<sequence>HILIVEDEQKIARLLQDYLQQNGFQTTIIGRGDQVLPAIKKSPPALVLLDIMLPGLDGMAICREIRKFSFLPIIMLTAKIEELDRLLGLEMGADDYICKPFSPREVVARVKAVLRRTRPEPAEQKLIQGLLALDADSRQVTVEGTLMEVTPSEFKLLQVFMSSPNKVFSRDELVQRIQGYDYEGYDRTVDSHIKNLRKKISAHLPGHDIITTVYGIGYKLNITAI</sequence>
<name>X0YWR3_9ZZZZ</name>
<dbReference type="InterPro" id="IPR001789">
    <property type="entry name" value="Sig_transdc_resp-reg_receiver"/>
</dbReference>
<dbReference type="GO" id="GO:0006355">
    <property type="term" value="P:regulation of DNA-templated transcription"/>
    <property type="evidence" value="ECO:0007669"/>
    <property type="project" value="InterPro"/>
</dbReference>
<keyword evidence="5" id="KW-0804">Transcription</keyword>
<evidence type="ECO:0000256" key="2">
    <source>
        <dbReference type="ARBA" id="ARBA00023012"/>
    </source>
</evidence>
<feature type="domain" description="Response regulatory" evidence="6">
    <location>
        <begin position="1"/>
        <end position="114"/>
    </location>
</feature>
<dbReference type="PANTHER" id="PTHR48111">
    <property type="entry name" value="REGULATOR OF RPOS"/>
    <property type="match status" value="1"/>
</dbReference>